<dbReference type="Proteomes" id="UP001589836">
    <property type="component" value="Unassembled WGS sequence"/>
</dbReference>
<dbReference type="Gene3D" id="1.10.390.10">
    <property type="entry name" value="Neutral Protease Domain 2"/>
    <property type="match status" value="1"/>
</dbReference>
<keyword evidence="2" id="KW-0031">Aminopeptidase</keyword>
<feature type="chain" id="PRO_5047223936" evidence="1">
    <location>
        <begin position="30"/>
        <end position="351"/>
    </location>
</feature>
<dbReference type="EC" id="3.4.11.-" evidence="2"/>
<keyword evidence="1" id="KW-0732">Signal</keyword>
<keyword evidence="2" id="KW-0645">Protease</keyword>
<keyword evidence="2" id="KW-0378">Hydrolase</keyword>
<dbReference type="CDD" id="cd09604">
    <property type="entry name" value="M1_APN_like"/>
    <property type="match status" value="1"/>
</dbReference>
<evidence type="ECO:0000313" key="3">
    <source>
        <dbReference type="Proteomes" id="UP001589836"/>
    </source>
</evidence>
<protein>
    <submittedName>
        <fullName evidence="2">M1 family metallopeptidase</fullName>
        <ecNumber evidence="2">3.4.11.-</ecNumber>
    </submittedName>
</protein>
<keyword evidence="3" id="KW-1185">Reference proteome</keyword>
<dbReference type="RefSeq" id="WP_377345496.1">
    <property type="nucleotide sequence ID" value="NZ_JBHLTP010000003.1"/>
</dbReference>
<dbReference type="GO" id="GO:0004177">
    <property type="term" value="F:aminopeptidase activity"/>
    <property type="evidence" value="ECO:0007669"/>
    <property type="project" value="UniProtKB-KW"/>
</dbReference>
<dbReference type="InterPro" id="IPR042097">
    <property type="entry name" value="Aminopeptidase_N-like_N_sf"/>
</dbReference>
<accession>A0ABV6LKZ8</accession>
<proteinExistence type="predicted"/>
<feature type="signal peptide" evidence="1">
    <location>
        <begin position="1"/>
        <end position="29"/>
    </location>
</feature>
<comment type="caution">
    <text evidence="2">The sequence shown here is derived from an EMBL/GenBank/DDBJ whole genome shotgun (WGS) entry which is preliminary data.</text>
</comment>
<sequence>MLKNTMFSITALSTMALLLCITLAFPVFASPAISSNEKSSFEEYTNSDLYSRAEPIQQINPFPFQSRRGPSNPNYTLDVHYDKDQHVMKGSMKVEVTNNLSTTLDHIYFNVWPNAETFQENGGGITVENVQVNGNASEYRVEKTKLDIQQVQWKPHEKKTITMEFKVQIPKQKDRFGWYGDTVSLGNWFPILAVYDEEGWNLDPYYPYGEAFYSLSGNFDVTVTTHSSEVIAATGKQIGERKVEGDMATYRYKAFNVRDFAMEMDPNYHVTTAIVNNVDINVYYTDKQEKYADDMLESGVDSIKLFSEKFGAYPWPELDIVSMEGWFGGMEYPQLVMMSLTDNRNTNGIMG</sequence>
<reference evidence="2 3" key="1">
    <citation type="submission" date="2024-09" db="EMBL/GenBank/DDBJ databases">
        <authorList>
            <person name="Sun Q."/>
            <person name="Mori K."/>
        </authorList>
    </citation>
    <scope>NUCLEOTIDE SEQUENCE [LARGE SCALE GENOMIC DNA]</scope>
    <source>
        <strain evidence="2 3">NCAIM B.02529</strain>
    </source>
</reference>
<organism evidence="2 3">
    <name type="scientific">Pontibacillus salicampi</name>
    <dbReference type="NCBI Taxonomy" id="1449801"/>
    <lineage>
        <taxon>Bacteria</taxon>
        <taxon>Bacillati</taxon>
        <taxon>Bacillota</taxon>
        <taxon>Bacilli</taxon>
        <taxon>Bacillales</taxon>
        <taxon>Bacillaceae</taxon>
        <taxon>Pontibacillus</taxon>
    </lineage>
</organism>
<name>A0ABV6LKZ8_9BACI</name>
<dbReference type="InterPro" id="IPR027268">
    <property type="entry name" value="Peptidase_M4/M1_CTD_sf"/>
</dbReference>
<dbReference type="Gene3D" id="2.60.40.1730">
    <property type="entry name" value="tricorn interacting facor f3 domain"/>
    <property type="match status" value="1"/>
</dbReference>
<dbReference type="SUPFAM" id="SSF55486">
    <property type="entry name" value="Metalloproteases ('zincins'), catalytic domain"/>
    <property type="match status" value="1"/>
</dbReference>
<gene>
    <name evidence="2" type="ORF">ACFFGV_05125</name>
</gene>
<evidence type="ECO:0000256" key="1">
    <source>
        <dbReference type="SAM" id="SignalP"/>
    </source>
</evidence>
<dbReference type="EMBL" id="JBHLTP010000003">
    <property type="protein sequence ID" value="MFC0522974.1"/>
    <property type="molecule type" value="Genomic_DNA"/>
</dbReference>
<evidence type="ECO:0000313" key="2">
    <source>
        <dbReference type="EMBL" id="MFC0522974.1"/>
    </source>
</evidence>